<dbReference type="PANTHER" id="PTHR47186:SF13">
    <property type="entry name" value="DISEASE RESISTANCE PROTEIN RGA3"/>
    <property type="match status" value="1"/>
</dbReference>
<dbReference type="AlphaFoldDB" id="A0AAD7L9V1"/>
<name>A0AAD7L9V1_QUISA</name>
<dbReference type="InterPro" id="IPR056789">
    <property type="entry name" value="LRR_R13L1-DRL21"/>
</dbReference>
<evidence type="ECO:0000256" key="1">
    <source>
        <dbReference type="ARBA" id="ARBA00022737"/>
    </source>
</evidence>
<reference evidence="4" key="1">
    <citation type="journal article" date="2023" name="Science">
        <title>Elucidation of the pathway for biosynthesis of saponin adjuvants from the soapbark tree.</title>
        <authorList>
            <person name="Reed J."/>
            <person name="Orme A."/>
            <person name="El-Demerdash A."/>
            <person name="Owen C."/>
            <person name="Martin L.B.B."/>
            <person name="Misra R.C."/>
            <person name="Kikuchi S."/>
            <person name="Rejzek M."/>
            <person name="Martin A.C."/>
            <person name="Harkess A."/>
            <person name="Leebens-Mack J."/>
            <person name="Louveau T."/>
            <person name="Stephenson M.J."/>
            <person name="Osbourn A."/>
        </authorList>
    </citation>
    <scope>NUCLEOTIDE SEQUENCE</scope>
    <source>
        <strain evidence="4">S10</strain>
    </source>
</reference>
<evidence type="ECO:0000259" key="2">
    <source>
        <dbReference type="Pfam" id="PF23598"/>
    </source>
</evidence>
<organism evidence="4 5">
    <name type="scientific">Quillaja saponaria</name>
    <name type="common">Soap bark tree</name>
    <dbReference type="NCBI Taxonomy" id="32244"/>
    <lineage>
        <taxon>Eukaryota</taxon>
        <taxon>Viridiplantae</taxon>
        <taxon>Streptophyta</taxon>
        <taxon>Embryophyta</taxon>
        <taxon>Tracheophyta</taxon>
        <taxon>Spermatophyta</taxon>
        <taxon>Magnoliopsida</taxon>
        <taxon>eudicotyledons</taxon>
        <taxon>Gunneridae</taxon>
        <taxon>Pentapetalae</taxon>
        <taxon>rosids</taxon>
        <taxon>fabids</taxon>
        <taxon>Fabales</taxon>
        <taxon>Quillajaceae</taxon>
        <taxon>Quillaja</taxon>
    </lineage>
</organism>
<keyword evidence="1" id="KW-0677">Repeat</keyword>
<dbReference type="PANTHER" id="PTHR47186">
    <property type="entry name" value="LEUCINE-RICH REPEAT-CONTAINING PROTEIN 57"/>
    <property type="match status" value="1"/>
</dbReference>
<dbReference type="Gene3D" id="3.80.10.10">
    <property type="entry name" value="Ribonuclease Inhibitor"/>
    <property type="match status" value="2"/>
</dbReference>
<dbReference type="KEGG" id="qsa:O6P43_025076"/>
<comment type="caution">
    <text evidence="4">The sequence shown here is derived from an EMBL/GenBank/DDBJ whole genome shotgun (WGS) entry which is preliminary data.</text>
</comment>
<gene>
    <name evidence="4" type="ORF">O6P43_025076</name>
</gene>
<sequence length="322" mass="36466">MGYRLEELHGLVLEGQLHIKCLELAVWALDAKSKDANLIAKTGLRQLRLSWTQTQHNSDTINAADEQVLDALEPHPNLKYLKIENYRGTVFPNWMNNISAVKNLVRIELDEFRNCLGLLPLAFPSLEELNLYELPNLEKFLRDGAVAGSHQITFPRLYKLDISAVPKLILPRLPSVRNLCASRCKEWLLRSISNCYALTSLEICNCEDLTSFPSGMMQELTCLKNLCLNGFARLENLPNELIHLNDLEKLEVAFCDGILTFPEHVLQGLISLQTLDISYSRRLKSLSEGFGHLTSLENLQISDCPEPVFAKWYLPPLLPSVV</sequence>
<protein>
    <submittedName>
        <fullName evidence="4">Disease resistance protein</fullName>
    </submittedName>
</protein>
<evidence type="ECO:0000313" key="5">
    <source>
        <dbReference type="Proteomes" id="UP001163823"/>
    </source>
</evidence>
<dbReference type="Pfam" id="PF23598">
    <property type="entry name" value="LRR_14"/>
    <property type="match status" value="1"/>
</dbReference>
<feature type="domain" description="Disease resistance R13L4/SHOC-2-like LRR" evidence="2">
    <location>
        <begin position="176"/>
        <end position="303"/>
    </location>
</feature>
<accession>A0AAD7L9V1</accession>
<dbReference type="SUPFAM" id="SSF52047">
    <property type="entry name" value="RNI-like"/>
    <property type="match status" value="1"/>
</dbReference>
<dbReference type="Pfam" id="PF25019">
    <property type="entry name" value="LRR_R13L1-DRL21"/>
    <property type="match status" value="1"/>
</dbReference>
<evidence type="ECO:0000259" key="3">
    <source>
        <dbReference type="Pfam" id="PF25019"/>
    </source>
</evidence>
<dbReference type="InterPro" id="IPR055414">
    <property type="entry name" value="LRR_R13L4/SHOC2-like"/>
</dbReference>
<keyword evidence="5" id="KW-1185">Reference proteome</keyword>
<evidence type="ECO:0000313" key="4">
    <source>
        <dbReference type="EMBL" id="KAJ7953365.1"/>
    </source>
</evidence>
<feature type="domain" description="R13L1/DRL21-like LRR repeat region" evidence="3">
    <location>
        <begin position="5"/>
        <end position="133"/>
    </location>
</feature>
<dbReference type="Proteomes" id="UP001163823">
    <property type="component" value="Chromosome 10"/>
</dbReference>
<proteinExistence type="predicted"/>
<dbReference type="InterPro" id="IPR032675">
    <property type="entry name" value="LRR_dom_sf"/>
</dbReference>
<dbReference type="EMBL" id="JARAOO010000010">
    <property type="protein sequence ID" value="KAJ7953365.1"/>
    <property type="molecule type" value="Genomic_DNA"/>
</dbReference>